<dbReference type="Gene3D" id="2.60.120.230">
    <property type="match status" value="1"/>
</dbReference>
<dbReference type="Pfam" id="PF03712">
    <property type="entry name" value="Cu2_monoox_C"/>
    <property type="match status" value="1"/>
</dbReference>
<dbReference type="Pfam" id="PF01082">
    <property type="entry name" value="Cu2_monooxygen"/>
    <property type="match status" value="1"/>
</dbReference>
<dbReference type="InterPro" id="IPR005018">
    <property type="entry name" value="DOMON_domain"/>
</dbReference>
<dbReference type="EnsemblMetazoa" id="tetur05g08140.1">
    <property type="protein sequence ID" value="tetur05g08140.1"/>
    <property type="gene ID" value="tetur05g08140"/>
</dbReference>
<dbReference type="HOGENOM" id="CLU_017939_3_0_1"/>
<dbReference type="FunFam" id="2.60.120.310:FF:000003">
    <property type="entry name" value="Dopamine beta-hydroxylase"/>
    <property type="match status" value="1"/>
</dbReference>
<evidence type="ECO:0000256" key="22">
    <source>
        <dbReference type="ARBA" id="ARBA00047952"/>
    </source>
</evidence>
<keyword evidence="20" id="KW-0968">Cytoplasmic vesicle</keyword>
<keyword evidence="12" id="KW-0735">Signal-anchor</keyword>
<name>T1K603_TETUR</name>
<dbReference type="InterPro" id="IPR014784">
    <property type="entry name" value="Cu2_ascorb_mOase-like_C"/>
</dbReference>
<dbReference type="FunFam" id="2.60.120.230:FF:000001">
    <property type="entry name" value="Monooxygenase, DBH-like 1"/>
    <property type="match status" value="1"/>
</dbReference>
<evidence type="ECO:0000256" key="2">
    <source>
        <dbReference type="ARBA" id="ARBA00004351"/>
    </source>
</evidence>
<dbReference type="Proteomes" id="UP000015104">
    <property type="component" value="Unassembled WGS sequence"/>
</dbReference>
<reference evidence="25" key="2">
    <citation type="submission" date="2015-06" db="UniProtKB">
        <authorList>
            <consortium name="EnsemblMetazoa"/>
        </authorList>
    </citation>
    <scope>IDENTIFICATION</scope>
</reference>
<dbReference type="GO" id="GO:0030667">
    <property type="term" value="C:secretory granule membrane"/>
    <property type="evidence" value="ECO:0007669"/>
    <property type="project" value="TreeGrafter"/>
</dbReference>
<dbReference type="eggNOG" id="KOG3568">
    <property type="taxonomic scope" value="Eukaryota"/>
</dbReference>
<keyword evidence="11" id="KW-0479">Metal-binding</keyword>
<keyword evidence="9" id="KW-0127">Catecholamine biosynthesis</keyword>
<evidence type="ECO:0000256" key="11">
    <source>
        <dbReference type="ARBA" id="ARBA00022723"/>
    </source>
</evidence>
<keyword evidence="10" id="KW-0812">Transmembrane</keyword>
<dbReference type="OMA" id="FPHFSGP"/>
<evidence type="ECO:0000256" key="21">
    <source>
        <dbReference type="ARBA" id="ARBA00037327"/>
    </source>
</evidence>
<dbReference type="GO" id="GO:0004500">
    <property type="term" value="F:dopamine beta-monooxygenase activity"/>
    <property type="evidence" value="ECO:0007669"/>
    <property type="project" value="UniProtKB-EC"/>
</dbReference>
<dbReference type="InterPro" id="IPR008977">
    <property type="entry name" value="PHM/PNGase_F_dom_sf"/>
</dbReference>
<feature type="domain" description="DOMON" evidence="24">
    <location>
        <begin position="83"/>
        <end position="202"/>
    </location>
</feature>
<evidence type="ECO:0000256" key="15">
    <source>
        <dbReference type="ARBA" id="ARBA00023008"/>
    </source>
</evidence>
<feature type="chain" id="PRO_5004591140" description="Dopamine beta-hydroxylase" evidence="23">
    <location>
        <begin position="22"/>
        <end position="637"/>
    </location>
</feature>
<dbReference type="GO" id="GO:0042421">
    <property type="term" value="P:norepinephrine biosynthetic process"/>
    <property type="evidence" value="ECO:0007669"/>
    <property type="project" value="TreeGrafter"/>
</dbReference>
<evidence type="ECO:0000256" key="19">
    <source>
        <dbReference type="ARBA" id="ARBA00023180"/>
    </source>
</evidence>
<dbReference type="InterPro" id="IPR000945">
    <property type="entry name" value="DBH-like"/>
</dbReference>
<dbReference type="GO" id="GO:0005615">
    <property type="term" value="C:extracellular space"/>
    <property type="evidence" value="ECO:0007669"/>
    <property type="project" value="TreeGrafter"/>
</dbReference>
<keyword evidence="23" id="KW-0732">Signal</keyword>
<dbReference type="OrthoDB" id="129121at2759"/>
<keyword evidence="16" id="KW-0503">Monooxygenase</keyword>
<dbReference type="AlphaFoldDB" id="T1K603"/>
<dbReference type="InterPro" id="IPR020611">
    <property type="entry name" value="Cu2_ascorb_mOase_CS-1"/>
</dbReference>
<comment type="subunit">
    <text evidence="6">Homotetramer; composed of two disulfide-linked dimers.</text>
</comment>
<keyword evidence="14" id="KW-0560">Oxidoreductase</keyword>
<comment type="function">
    <text evidence="21">Catalyzes the hydroxylation of dopamine to noradrenaline (also known as norepinephrine), and is thus vital for regulation of these neurotransmitters.</text>
</comment>
<comment type="catalytic activity">
    <reaction evidence="22">
        <text>dopamine + 2 L-ascorbate + O2 = (R)-noradrenaline + 2 monodehydro-L-ascorbate radical + H2O</text>
        <dbReference type="Rhea" id="RHEA:19117"/>
        <dbReference type="ChEBI" id="CHEBI:15377"/>
        <dbReference type="ChEBI" id="CHEBI:15379"/>
        <dbReference type="ChEBI" id="CHEBI:38290"/>
        <dbReference type="ChEBI" id="CHEBI:59513"/>
        <dbReference type="ChEBI" id="CHEBI:59905"/>
        <dbReference type="ChEBI" id="CHEBI:72587"/>
        <dbReference type="EC" id="1.14.17.1"/>
    </reaction>
    <physiologicalReaction direction="left-to-right" evidence="22">
        <dbReference type="Rhea" id="RHEA:19118"/>
    </physiologicalReaction>
</comment>
<dbReference type="InterPro" id="IPR000323">
    <property type="entry name" value="Cu2_ascorb_mOase_N"/>
</dbReference>
<evidence type="ECO:0000313" key="25">
    <source>
        <dbReference type="EnsemblMetazoa" id="tetur05g08140.1"/>
    </source>
</evidence>
<dbReference type="SUPFAM" id="SSF49742">
    <property type="entry name" value="PHM/PNGase F"/>
    <property type="match status" value="2"/>
</dbReference>
<evidence type="ECO:0000313" key="26">
    <source>
        <dbReference type="Proteomes" id="UP000015104"/>
    </source>
</evidence>
<keyword evidence="15" id="KW-0186">Copper</keyword>
<dbReference type="SMART" id="SM00664">
    <property type="entry name" value="DoH"/>
    <property type="match status" value="1"/>
</dbReference>
<dbReference type="KEGG" id="tut:107360804"/>
<reference evidence="26" key="1">
    <citation type="submission" date="2011-08" db="EMBL/GenBank/DDBJ databases">
        <authorList>
            <person name="Rombauts S."/>
        </authorList>
    </citation>
    <scope>NUCLEOTIDE SEQUENCE</scope>
    <source>
        <strain evidence="26">London</strain>
    </source>
</reference>
<comment type="subcellular location">
    <subcellularLocation>
        <location evidence="3">Cytoplasmic vesicle</location>
        <location evidence="3">Secretory vesicle</location>
        <location evidence="3">Chromaffin granule lumen</location>
    </subcellularLocation>
    <subcellularLocation>
        <location evidence="2">Cytoplasmic vesicle</location>
        <location evidence="2">Secretory vesicle</location>
        <location evidence="2">Chromaffin granule membrane</location>
        <topology evidence="2">Single-pass type II membrane protein</topology>
    </subcellularLocation>
</comment>
<dbReference type="Pfam" id="PF03351">
    <property type="entry name" value="DOMON"/>
    <property type="match status" value="1"/>
</dbReference>
<evidence type="ECO:0000256" key="9">
    <source>
        <dbReference type="ARBA" id="ARBA00022584"/>
    </source>
</evidence>
<dbReference type="GO" id="GO:0042420">
    <property type="term" value="P:dopamine catabolic process"/>
    <property type="evidence" value="ECO:0007669"/>
    <property type="project" value="TreeGrafter"/>
</dbReference>
<keyword evidence="17" id="KW-0472">Membrane</keyword>
<evidence type="ECO:0000256" key="8">
    <source>
        <dbReference type="ARBA" id="ARBA00020179"/>
    </source>
</evidence>
<sequence>MYLLVSSLLIVLYIHLQSIHCDPNKHDHLDLHHSNVTSANFSSHSLTSPITQLLSFPGSTKKPNKNSLTSNVTYFQSPLDNRDDYHLFWSIDYDAKVVSFEVRLKLKSKSNWFVIGLSNYGEPAKSDVCIFWTDRLGRHHFQDGWTDDKGYINIDAQNDCQLINLQSNGKTIRFLFHRDFDTCDINDRPIEDGTNHIIYAEGPGPIKHAYGLNLYKVKHGFQRLQLLKSTEKVPDLPADVRIIDVTNDNVVIPDDETTYWCKLVKFPEDIKRKHHIVRYESNIHTGNEALVHHMEIFHCEVDQSVELPSWNGPCHDKSKPPILEACSRVLSAWAIGAGPFSYPGEAGLPFGGSNFSLYAMLEVHYNNPNHRSGIKDNSGIRLYYTPNLRTYDVGVLEIGLTYNDKNSIPPNSSSFILSGYCVTECTRVGLPSTGITVFASQLHTHLTGRKVWTRHFRGGVELPILNRDDHYSAHFQEIRALKRRVQVLPGDLLINSCLYDTTSRDTITLGGFSISNEMCVNYMHYYPRSSLEVCKSSVDDSILARYFDYLSSNEKQNTSSIEKSIADNYRSIEWTPYRTRFLDKFYSVSPLSMECRRSDGDLFPGDWNGVSLPELRVELKPKSPCSQPEEALSSERR</sequence>
<dbReference type="PANTHER" id="PTHR10157">
    <property type="entry name" value="DOPAMINE BETA HYDROXYLASE RELATED"/>
    <property type="match status" value="1"/>
</dbReference>
<dbReference type="GO" id="GO:0006589">
    <property type="term" value="P:octopamine biosynthetic process"/>
    <property type="evidence" value="ECO:0007669"/>
    <property type="project" value="TreeGrafter"/>
</dbReference>
<evidence type="ECO:0000256" key="4">
    <source>
        <dbReference type="ARBA" id="ARBA00005223"/>
    </source>
</evidence>
<evidence type="ECO:0000256" key="7">
    <source>
        <dbReference type="ARBA" id="ARBA00012686"/>
    </source>
</evidence>
<dbReference type="GO" id="GO:0005507">
    <property type="term" value="F:copper ion binding"/>
    <property type="evidence" value="ECO:0007669"/>
    <property type="project" value="InterPro"/>
</dbReference>
<comment type="similarity">
    <text evidence="5">Belongs to the copper type II ascorbate-dependent monooxygenase family.</text>
</comment>
<dbReference type="InterPro" id="IPR028460">
    <property type="entry name" value="Tbh/DBH"/>
</dbReference>
<dbReference type="CDD" id="cd09631">
    <property type="entry name" value="DOMON_DOH"/>
    <property type="match status" value="1"/>
</dbReference>
<keyword evidence="18" id="KW-1015">Disulfide bond</keyword>
<dbReference type="InterPro" id="IPR045266">
    <property type="entry name" value="DOH_DOMON"/>
</dbReference>
<dbReference type="PRINTS" id="PR00767">
    <property type="entry name" value="DBMONOXGNASE"/>
</dbReference>
<keyword evidence="26" id="KW-1185">Reference proteome</keyword>
<evidence type="ECO:0000256" key="16">
    <source>
        <dbReference type="ARBA" id="ARBA00023033"/>
    </source>
</evidence>
<keyword evidence="19" id="KW-0325">Glycoprotein</keyword>
<dbReference type="InterPro" id="IPR024548">
    <property type="entry name" value="Cu2_monoox_C"/>
</dbReference>
<evidence type="ECO:0000256" key="6">
    <source>
        <dbReference type="ARBA" id="ARBA00011406"/>
    </source>
</evidence>
<evidence type="ECO:0000256" key="12">
    <source>
        <dbReference type="ARBA" id="ARBA00022968"/>
    </source>
</evidence>
<keyword evidence="13" id="KW-1133">Transmembrane helix</keyword>
<evidence type="ECO:0000256" key="18">
    <source>
        <dbReference type="ARBA" id="ARBA00023157"/>
    </source>
</evidence>
<dbReference type="PROSITE" id="PS00084">
    <property type="entry name" value="CU2_MONOOXYGENASE_1"/>
    <property type="match status" value="1"/>
</dbReference>
<evidence type="ECO:0000256" key="13">
    <source>
        <dbReference type="ARBA" id="ARBA00022989"/>
    </source>
</evidence>
<accession>T1K603</accession>
<comment type="pathway">
    <text evidence="4">Catecholamine biosynthesis; (R)-noradrenaline biosynthesis; (R)-noradrenaline from dopamine: step 1/1.</text>
</comment>
<evidence type="ECO:0000256" key="20">
    <source>
        <dbReference type="ARBA" id="ARBA00023329"/>
    </source>
</evidence>
<dbReference type="EC" id="1.14.17.1" evidence="7"/>
<evidence type="ECO:0000256" key="14">
    <source>
        <dbReference type="ARBA" id="ARBA00023002"/>
    </source>
</evidence>
<dbReference type="Gene3D" id="2.60.120.310">
    <property type="entry name" value="Copper type II, ascorbate-dependent monooxygenase, N-terminal domain"/>
    <property type="match status" value="1"/>
</dbReference>
<dbReference type="InterPro" id="IPR036939">
    <property type="entry name" value="Cu2_ascorb_mOase_N_sf"/>
</dbReference>
<comment type="cofactor">
    <cofactor evidence="1">
        <name>Cu(2+)</name>
        <dbReference type="ChEBI" id="CHEBI:29036"/>
    </cofactor>
</comment>
<proteinExistence type="inferred from homology"/>
<evidence type="ECO:0000256" key="5">
    <source>
        <dbReference type="ARBA" id="ARBA00010676"/>
    </source>
</evidence>
<organism evidence="25 26">
    <name type="scientific">Tetranychus urticae</name>
    <name type="common">Two-spotted spider mite</name>
    <dbReference type="NCBI Taxonomy" id="32264"/>
    <lineage>
        <taxon>Eukaryota</taxon>
        <taxon>Metazoa</taxon>
        <taxon>Ecdysozoa</taxon>
        <taxon>Arthropoda</taxon>
        <taxon>Chelicerata</taxon>
        <taxon>Arachnida</taxon>
        <taxon>Acari</taxon>
        <taxon>Acariformes</taxon>
        <taxon>Trombidiformes</taxon>
        <taxon>Prostigmata</taxon>
        <taxon>Eleutherengona</taxon>
        <taxon>Raphignathae</taxon>
        <taxon>Tetranychoidea</taxon>
        <taxon>Tetranychidae</taxon>
        <taxon>Tetranychus</taxon>
    </lineage>
</organism>
<evidence type="ECO:0000256" key="10">
    <source>
        <dbReference type="ARBA" id="ARBA00022692"/>
    </source>
</evidence>
<evidence type="ECO:0000256" key="23">
    <source>
        <dbReference type="SAM" id="SignalP"/>
    </source>
</evidence>
<evidence type="ECO:0000256" key="3">
    <source>
        <dbReference type="ARBA" id="ARBA00004553"/>
    </source>
</evidence>
<dbReference type="PROSITE" id="PS50836">
    <property type="entry name" value="DOMON"/>
    <property type="match status" value="1"/>
</dbReference>
<dbReference type="PANTHER" id="PTHR10157:SF29">
    <property type="entry name" value="DOPAMINE BETA-HYDROXYLASE"/>
    <property type="match status" value="1"/>
</dbReference>
<dbReference type="EMBL" id="CAEY01001591">
    <property type="status" value="NOT_ANNOTATED_CDS"/>
    <property type="molecule type" value="Genomic_DNA"/>
</dbReference>
<evidence type="ECO:0000259" key="24">
    <source>
        <dbReference type="PROSITE" id="PS50836"/>
    </source>
</evidence>
<dbReference type="STRING" id="32264.T1K603"/>
<evidence type="ECO:0000256" key="1">
    <source>
        <dbReference type="ARBA" id="ARBA00001973"/>
    </source>
</evidence>
<feature type="signal peptide" evidence="23">
    <location>
        <begin position="1"/>
        <end position="21"/>
    </location>
</feature>
<gene>
    <name evidence="25" type="primary">107360804</name>
</gene>
<evidence type="ECO:0000256" key="17">
    <source>
        <dbReference type="ARBA" id="ARBA00023136"/>
    </source>
</evidence>
<protein>
    <recommendedName>
        <fullName evidence="8">Dopamine beta-hydroxylase</fullName>
        <ecNumber evidence="7">1.14.17.1</ecNumber>
    </recommendedName>
</protein>